<evidence type="ECO:0000313" key="3">
    <source>
        <dbReference type="EMBL" id="KYQ93671.1"/>
    </source>
</evidence>
<comment type="similarity">
    <text evidence="1">Belongs to the TBCC family.</text>
</comment>
<accession>A0A151ZI45</accession>
<dbReference type="STRING" id="361077.A0A151ZI45"/>
<dbReference type="InterPro" id="IPR017901">
    <property type="entry name" value="C-CAP_CF_C-like"/>
</dbReference>
<organism evidence="3 4">
    <name type="scientific">Tieghemostelium lacteum</name>
    <name type="common">Slime mold</name>
    <name type="synonym">Dictyostelium lacteum</name>
    <dbReference type="NCBI Taxonomy" id="361077"/>
    <lineage>
        <taxon>Eukaryota</taxon>
        <taxon>Amoebozoa</taxon>
        <taxon>Evosea</taxon>
        <taxon>Eumycetozoa</taxon>
        <taxon>Dictyostelia</taxon>
        <taxon>Dictyosteliales</taxon>
        <taxon>Raperosteliaceae</taxon>
        <taxon>Tieghemostelium</taxon>
    </lineage>
</organism>
<sequence length="322" mass="36267">MNNNFNATCNISELFKKTVLKTEPDFIDQSSILNHGISSAGGLGFTAGSGIRPKSVTLTSPILDSDNHIIATAHQQQIHQQQLQLIGSTLSVKVTINNCKKSYLYILVNIAFINISNCHDCIIVLGPCTEYIDIVDSSKITLIAITKSLKIRSSSAISLNLCCNQRPMVTFDCVDVRFAPYNTHYQTLENHLLHSKLLTSMQNNQWNLPQIVDQNGQNVSLDQQQQQTIFKISEPEEFCPFTIPFLIKGKTKVNPIELPPKYKQALIDKQNAVHNLHKLIQSATQDSKTKSNLLHLIESKFQDWLVETDNIRQINDLINLKR</sequence>
<dbReference type="PROSITE" id="PS51329">
    <property type="entry name" value="C_CAP_COFACTOR_C"/>
    <property type="match status" value="1"/>
</dbReference>
<dbReference type="GO" id="GO:0051684">
    <property type="term" value="P:maintenance of Golgi location"/>
    <property type="evidence" value="ECO:0007669"/>
    <property type="project" value="TreeGrafter"/>
</dbReference>
<evidence type="ECO:0000256" key="1">
    <source>
        <dbReference type="ARBA" id="ARBA00008848"/>
    </source>
</evidence>
<dbReference type="AlphaFoldDB" id="A0A151ZI45"/>
<protein>
    <recommendedName>
        <fullName evidence="2">C-CAP/cofactor C-like domain-containing protein</fullName>
    </recommendedName>
</protein>
<name>A0A151ZI45_TIELA</name>
<dbReference type="SUPFAM" id="SSF69340">
    <property type="entry name" value="C-terminal domain of adenylylcyclase associated protein"/>
    <property type="match status" value="1"/>
</dbReference>
<dbReference type="OMA" id="IAFINIS"/>
<dbReference type="Gene3D" id="2.160.20.70">
    <property type="match status" value="1"/>
</dbReference>
<dbReference type="PANTHER" id="PTHR16052:SF0">
    <property type="entry name" value="TBCC DOMAIN-CONTAINING PROTEIN 1"/>
    <property type="match status" value="1"/>
</dbReference>
<dbReference type="InterPro" id="IPR012945">
    <property type="entry name" value="Tubulin-bd_cofactor_C_dom"/>
</dbReference>
<gene>
    <name evidence="3" type="ORF">DLAC_11609</name>
</gene>
<feature type="domain" description="C-CAP/cofactor C-like" evidence="2">
    <location>
        <begin position="53"/>
        <end position="200"/>
    </location>
</feature>
<dbReference type="Pfam" id="PF07986">
    <property type="entry name" value="TBCC"/>
    <property type="match status" value="1"/>
</dbReference>
<keyword evidence="4" id="KW-1185">Reference proteome</keyword>
<proteinExistence type="inferred from homology"/>
<evidence type="ECO:0000259" key="2">
    <source>
        <dbReference type="PROSITE" id="PS51329"/>
    </source>
</evidence>
<dbReference type="OrthoDB" id="427777at2759"/>
<evidence type="ECO:0000313" key="4">
    <source>
        <dbReference type="Proteomes" id="UP000076078"/>
    </source>
</evidence>
<dbReference type="InParanoid" id="A0A151ZI45"/>
<dbReference type="InterPro" id="IPR016098">
    <property type="entry name" value="CAP/MinC_C"/>
</dbReference>
<dbReference type="PANTHER" id="PTHR16052">
    <property type="entry name" value="TBCC DOMAIN-CONTAINING PROTEIN 1"/>
    <property type="match status" value="1"/>
</dbReference>
<dbReference type="EMBL" id="LODT01000025">
    <property type="protein sequence ID" value="KYQ93671.1"/>
    <property type="molecule type" value="Genomic_DNA"/>
</dbReference>
<dbReference type="InterPro" id="IPR036223">
    <property type="entry name" value="CAP_C_sf"/>
</dbReference>
<dbReference type="InterPro" id="IPR039589">
    <property type="entry name" value="TBCC1"/>
</dbReference>
<reference evidence="3 4" key="1">
    <citation type="submission" date="2015-12" db="EMBL/GenBank/DDBJ databases">
        <title>Dictyostelia acquired genes for synthesis and detection of signals that induce cell-type specialization by lateral gene transfer from prokaryotes.</title>
        <authorList>
            <person name="Gloeckner G."/>
            <person name="Schaap P."/>
        </authorList>
    </citation>
    <scope>NUCLEOTIDE SEQUENCE [LARGE SCALE GENOMIC DNA]</scope>
    <source>
        <strain evidence="3 4">TK</strain>
    </source>
</reference>
<dbReference type="Proteomes" id="UP000076078">
    <property type="component" value="Unassembled WGS sequence"/>
</dbReference>
<comment type="caution">
    <text evidence="3">The sequence shown here is derived from an EMBL/GenBank/DDBJ whole genome shotgun (WGS) entry which is preliminary data.</text>
</comment>